<name>A0A930YE45_9ACTN</name>
<reference evidence="2" key="1">
    <citation type="submission" date="2020-11" db="EMBL/GenBank/DDBJ databases">
        <title>Nocardioides sp. nov., isolated from Soil of Cynanchum wilfordii Hemsley rhizosphere.</title>
        <authorList>
            <person name="Lee J.-S."/>
            <person name="Suh M.K."/>
            <person name="Kim J.-S."/>
        </authorList>
    </citation>
    <scope>NUCLEOTIDE SEQUENCE</scope>
    <source>
        <strain evidence="2">KCTC 19275</strain>
    </source>
</reference>
<feature type="region of interest" description="Disordered" evidence="1">
    <location>
        <begin position="378"/>
        <end position="404"/>
    </location>
</feature>
<accession>A0A930YE45</accession>
<dbReference type="RefSeq" id="WP_194706588.1">
    <property type="nucleotide sequence ID" value="NZ_JADKPN010000004.1"/>
</dbReference>
<dbReference type="Proteomes" id="UP000640489">
    <property type="component" value="Unassembled WGS sequence"/>
</dbReference>
<keyword evidence="3" id="KW-1185">Reference proteome</keyword>
<protein>
    <submittedName>
        <fullName evidence="2">Uncharacterized protein</fullName>
    </submittedName>
</protein>
<feature type="compositionally biased region" description="Basic residues" evidence="1">
    <location>
        <begin position="388"/>
        <end position="404"/>
    </location>
</feature>
<gene>
    <name evidence="2" type="ORF">ISU07_09745</name>
</gene>
<evidence type="ECO:0000256" key="1">
    <source>
        <dbReference type="SAM" id="MobiDB-lite"/>
    </source>
</evidence>
<organism evidence="2 3">
    <name type="scientific">Nocardioides islandensis</name>
    <dbReference type="NCBI Taxonomy" id="433663"/>
    <lineage>
        <taxon>Bacteria</taxon>
        <taxon>Bacillati</taxon>
        <taxon>Actinomycetota</taxon>
        <taxon>Actinomycetes</taxon>
        <taxon>Propionibacteriales</taxon>
        <taxon>Nocardioidaceae</taxon>
        <taxon>Nocardioides</taxon>
    </lineage>
</organism>
<comment type="caution">
    <text evidence="2">The sequence shown here is derived from an EMBL/GenBank/DDBJ whole genome shotgun (WGS) entry which is preliminary data.</text>
</comment>
<sequence>MTRGRPLRVGVEHELRMWAGPVQLDFRQVLPEIAGHLRSLDPGDPRARRLPSGVVLTADGREAELATPPVAWDAAAPQLLDELLAAERSELAGRVGEAAGADRLTGFSTHVNLSVPDDRVVDVGRRFARYGGLATALVAEPASGSGLLVRPRRGRLEIGGEYAEGEHLVALVTFVGAVVAALLADARPPDVPEPVTAPAREKFGWYLPAEGPYADLLTSPVPDRDLLAAAWEWARPWCLLHGLDPTPIDRLVTGAPLRFQDRGPADVCTTRPHRDAPTLDLPDTGPRRRPGGVEAETVWLTWAHAVWELSDGDRRVYAVLPRDEEGDFLARLDDGAYDDVVRRELARRLGRKRLVVHADIGRRTWWHEVRPGALVPAERRTDGAVPRVSRRRAARQHRSSRTTP</sequence>
<evidence type="ECO:0000313" key="3">
    <source>
        <dbReference type="Proteomes" id="UP000640489"/>
    </source>
</evidence>
<proteinExistence type="predicted"/>
<feature type="region of interest" description="Disordered" evidence="1">
    <location>
        <begin position="263"/>
        <end position="290"/>
    </location>
</feature>
<evidence type="ECO:0000313" key="2">
    <source>
        <dbReference type="EMBL" id="MBF4763407.1"/>
    </source>
</evidence>
<dbReference type="EMBL" id="JADKPN010000004">
    <property type="protein sequence ID" value="MBF4763407.1"/>
    <property type="molecule type" value="Genomic_DNA"/>
</dbReference>
<dbReference type="AlphaFoldDB" id="A0A930YE45"/>